<dbReference type="EMBL" id="CP002353">
    <property type="protein sequence ID" value="ADV61860.1"/>
    <property type="molecule type" value="Genomic_DNA"/>
</dbReference>
<name>E8R6F9_ISOPI</name>
<organism evidence="1 2">
    <name type="scientific">Isosphaera pallida (strain ATCC 43644 / DSM 9630 / IS1B)</name>
    <dbReference type="NCBI Taxonomy" id="575540"/>
    <lineage>
        <taxon>Bacteria</taxon>
        <taxon>Pseudomonadati</taxon>
        <taxon>Planctomycetota</taxon>
        <taxon>Planctomycetia</taxon>
        <taxon>Isosphaerales</taxon>
        <taxon>Isosphaeraceae</taxon>
        <taxon>Isosphaera</taxon>
    </lineage>
</organism>
<dbReference type="InParanoid" id="E8R6F9"/>
<dbReference type="HOGENOM" id="CLU_182259_0_0_0"/>
<reference key="1">
    <citation type="submission" date="2010-11" db="EMBL/GenBank/DDBJ databases">
        <title>The complete sequence of chromosome of Isophaera pallida ATCC 43644.</title>
        <authorList>
            <consortium name="US DOE Joint Genome Institute (JGI-PGF)"/>
            <person name="Lucas S."/>
            <person name="Copeland A."/>
            <person name="Lapidus A."/>
            <person name="Bruce D."/>
            <person name="Goodwin L."/>
            <person name="Pitluck S."/>
            <person name="Kyrpides N."/>
            <person name="Mavromatis K."/>
            <person name="Pagani I."/>
            <person name="Ivanova N."/>
            <person name="Saunders E."/>
            <person name="Brettin T."/>
            <person name="Detter J.C."/>
            <person name="Han C."/>
            <person name="Tapia R."/>
            <person name="Land M."/>
            <person name="Hauser L."/>
            <person name="Markowitz V."/>
            <person name="Cheng J.-F."/>
            <person name="Hugenholtz P."/>
            <person name="Woyke T."/>
            <person name="Wu D."/>
            <person name="Eisen J.A."/>
        </authorList>
    </citation>
    <scope>NUCLEOTIDE SEQUENCE</scope>
    <source>
        <strain>ATCC 43644</strain>
    </source>
</reference>
<gene>
    <name evidence="1" type="ordered locus">Isop_1274</name>
</gene>
<evidence type="ECO:0000313" key="2">
    <source>
        <dbReference type="Proteomes" id="UP000008631"/>
    </source>
</evidence>
<dbReference type="Proteomes" id="UP000008631">
    <property type="component" value="Chromosome"/>
</dbReference>
<accession>E8R6F9</accession>
<proteinExistence type="predicted"/>
<dbReference type="AlphaFoldDB" id="E8R6F9"/>
<dbReference type="KEGG" id="ipa:Isop_1274"/>
<sequence>MSEDQDPRIPSDYHDQLVVLDLSSPYVCLGRLHQVGPLFVEVRDADLHDLRDSTTTRELYVVEAVRYGIRRNRERVLIRCDEVVAITRLSDFVDA</sequence>
<evidence type="ECO:0000313" key="1">
    <source>
        <dbReference type="EMBL" id="ADV61860.1"/>
    </source>
</evidence>
<dbReference type="eggNOG" id="ENOG5032ZT9">
    <property type="taxonomic scope" value="Bacteria"/>
</dbReference>
<protein>
    <submittedName>
        <fullName evidence="1">Uncharacterized protein</fullName>
    </submittedName>
</protein>
<dbReference type="OrthoDB" id="286892at2"/>
<dbReference type="RefSeq" id="WP_013564149.1">
    <property type="nucleotide sequence ID" value="NC_014962.1"/>
</dbReference>
<reference evidence="1 2" key="2">
    <citation type="journal article" date="2011" name="Stand. Genomic Sci.">
        <title>Complete genome sequence of Isosphaera pallida type strain (IS1B).</title>
        <authorList>
            <consortium name="US DOE Joint Genome Institute (JGI-PGF)"/>
            <person name="Goker M."/>
            <person name="Cleland D."/>
            <person name="Saunders E."/>
            <person name="Lapidus A."/>
            <person name="Nolan M."/>
            <person name="Lucas S."/>
            <person name="Hammon N."/>
            <person name="Deshpande S."/>
            <person name="Cheng J.F."/>
            <person name="Tapia R."/>
            <person name="Han C."/>
            <person name="Goodwin L."/>
            <person name="Pitluck S."/>
            <person name="Liolios K."/>
            <person name="Pagani I."/>
            <person name="Ivanova N."/>
            <person name="Mavromatis K."/>
            <person name="Pati A."/>
            <person name="Chen A."/>
            <person name="Palaniappan K."/>
            <person name="Land M."/>
            <person name="Hauser L."/>
            <person name="Chang Y.J."/>
            <person name="Jeffries C.D."/>
            <person name="Detter J.C."/>
            <person name="Beck B."/>
            <person name="Woyke T."/>
            <person name="Bristow J."/>
            <person name="Eisen J.A."/>
            <person name="Markowitz V."/>
            <person name="Hugenholtz P."/>
            <person name="Kyrpides N.C."/>
            <person name="Klenk H.P."/>
        </authorList>
    </citation>
    <scope>NUCLEOTIDE SEQUENCE [LARGE SCALE GENOMIC DNA]</scope>
    <source>
        <strain evidence="2">ATCC 43644 / DSM 9630 / IS1B</strain>
    </source>
</reference>
<keyword evidence="2" id="KW-1185">Reference proteome</keyword>